<keyword evidence="3 5" id="KW-1133">Transmembrane helix</keyword>
<sequence>MDEEKKTSLGLEENIEGALAYLLGWLTGILFLLLEKDSDFVRFHAMQSTITFLGIMIVSFILGFIPFLGWILGMLLGLVGFILWIVGMVKAYQGEYYKFPIVGEIAEKQLGKINI</sequence>
<feature type="transmembrane region" description="Helical" evidence="5">
    <location>
        <begin position="71"/>
        <end position="89"/>
    </location>
</feature>
<dbReference type="Proteomes" id="UP001056425">
    <property type="component" value="Chromosome"/>
</dbReference>
<name>A0A9E7SBR5_9EURY</name>
<keyword evidence="7" id="KW-1185">Reference proteome</keyword>
<accession>A0A9E7SBR5</accession>
<dbReference type="GO" id="GO:0016020">
    <property type="term" value="C:membrane"/>
    <property type="evidence" value="ECO:0007669"/>
    <property type="project" value="UniProtKB-SubCell"/>
</dbReference>
<evidence type="ECO:0000256" key="3">
    <source>
        <dbReference type="ARBA" id="ARBA00022989"/>
    </source>
</evidence>
<dbReference type="RefSeq" id="WP_251947380.1">
    <property type="nucleotide sequence ID" value="NZ_CP080572.1"/>
</dbReference>
<evidence type="ECO:0000256" key="5">
    <source>
        <dbReference type="SAM" id="Phobius"/>
    </source>
</evidence>
<gene>
    <name evidence="6" type="ORF">K1720_05635</name>
</gene>
<organism evidence="6 7">
    <name type="scientific">Thermococcus argininiproducens</name>
    <dbReference type="NCBI Taxonomy" id="2866384"/>
    <lineage>
        <taxon>Archaea</taxon>
        <taxon>Methanobacteriati</taxon>
        <taxon>Methanobacteriota</taxon>
        <taxon>Thermococci</taxon>
        <taxon>Thermococcales</taxon>
        <taxon>Thermococcaceae</taxon>
        <taxon>Thermococcus</taxon>
    </lineage>
</organism>
<reference evidence="6 7" key="1">
    <citation type="submission" date="2021-08" db="EMBL/GenBank/DDBJ databases">
        <title>Thermococcus onnuriiensis IOH2.</title>
        <authorList>
            <person name="Park Y.-J."/>
        </authorList>
    </citation>
    <scope>NUCLEOTIDE SEQUENCE [LARGE SCALE GENOMIC DNA]</scope>
    <source>
        <strain evidence="6 7">IOH2</strain>
    </source>
</reference>
<dbReference type="Pfam" id="PF09685">
    <property type="entry name" value="MamF_MmsF"/>
    <property type="match status" value="1"/>
</dbReference>
<evidence type="ECO:0000256" key="2">
    <source>
        <dbReference type="ARBA" id="ARBA00022692"/>
    </source>
</evidence>
<keyword evidence="2 5" id="KW-0812">Transmembrane</keyword>
<keyword evidence="4 5" id="KW-0472">Membrane</keyword>
<dbReference type="PANTHER" id="PTHR36460">
    <property type="entry name" value="UPF0132 DOMAIN PROTEIN (AFU_ORTHOLOGUE AFUA_3G10255)"/>
    <property type="match status" value="1"/>
</dbReference>
<protein>
    <submittedName>
        <fullName evidence="6">DUF4870 domain-containing protein</fullName>
    </submittedName>
</protein>
<evidence type="ECO:0000313" key="6">
    <source>
        <dbReference type="EMBL" id="USG99035.1"/>
    </source>
</evidence>
<feature type="transmembrane region" description="Helical" evidence="5">
    <location>
        <begin position="46"/>
        <end position="65"/>
    </location>
</feature>
<evidence type="ECO:0000313" key="7">
    <source>
        <dbReference type="Proteomes" id="UP001056425"/>
    </source>
</evidence>
<proteinExistence type="predicted"/>
<dbReference type="GeneID" id="72777808"/>
<dbReference type="InterPro" id="IPR019109">
    <property type="entry name" value="MamF_MmsF"/>
</dbReference>
<evidence type="ECO:0000256" key="1">
    <source>
        <dbReference type="ARBA" id="ARBA00004141"/>
    </source>
</evidence>
<dbReference type="KEGG" id="thei:K1720_05635"/>
<dbReference type="PANTHER" id="PTHR36460:SF1">
    <property type="entry name" value="UPF0132 DOMAIN PROTEIN (AFU_ORTHOLOGUE AFUA_3G10255)"/>
    <property type="match status" value="1"/>
</dbReference>
<feature type="transmembrane region" description="Helical" evidence="5">
    <location>
        <begin position="18"/>
        <end position="34"/>
    </location>
</feature>
<dbReference type="AlphaFoldDB" id="A0A9E7SBR5"/>
<comment type="subcellular location">
    <subcellularLocation>
        <location evidence="1">Membrane</location>
        <topology evidence="1">Multi-pass membrane protein</topology>
    </subcellularLocation>
</comment>
<dbReference type="EMBL" id="CP080572">
    <property type="protein sequence ID" value="USG99035.1"/>
    <property type="molecule type" value="Genomic_DNA"/>
</dbReference>
<evidence type="ECO:0000256" key="4">
    <source>
        <dbReference type="ARBA" id="ARBA00023136"/>
    </source>
</evidence>